<dbReference type="EMBL" id="HBEG01036294">
    <property type="protein sequence ID" value="CAD8375135.1"/>
    <property type="molecule type" value="Transcribed_RNA"/>
</dbReference>
<name>A0A7S0AV88_9DINO</name>
<gene>
    <name evidence="7" type="ORF">PBAH0796_LOCUS22191</name>
</gene>
<dbReference type="Gene3D" id="3.20.20.70">
    <property type="entry name" value="Aldolase class I"/>
    <property type="match status" value="1"/>
</dbReference>
<dbReference type="Gene3D" id="3.40.1190.20">
    <property type="match status" value="1"/>
</dbReference>
<comment type="similarity">
    <text evidence="2">Belongs to the KHG/KDPG aldolase family.</text>
</comment>
<protein>
    <recommendedName>
        <fullName evidence="6">Carbohydrate kinase PfkB domain-containing protein</fullName>
    </recommendedName>
</protein>
<accession>A0A7S0AV88</accession>
<dbReference type="InterPro" id="IPR029056">
    <property type="entry name" value="Ribokinase-like"/>
</dbReference>
<dbReference type="Pfam" id="PF01081">
    <property type="entry name" value="Aldolase"/>
    <property type="match status" value="1"/>
</dbReference>
<sequence>MRVISYGEAMLRFAPVGDSLAWRGRPSAASPFTRSVGGDELNVCVALARLGVDAAWASVLPAGPLGDVVRGCAADAGVRLDHLRTLAGQSGEVGTYHLLPEEGRVHYQRRHSAFGTQPPGLFQWASILAEEGKGGTPLWVHMTGITPMLGKQAAACWTAALHAADSAAVPVSVDLNYRPQLGSFADLWRVVEHEISRIHLLILSTHSSHTLADHLGVCGQQGEGDVRAPPAKRVRAQAGAQAGAVSSAADGTTEQLVPILHAIHERLGGPAIACCLKERDGQNKQKRWSILIDGDGFHSTESMPTIHMPKDECGGGSAWAAGLIDALGQDLKACAKRQPGRNGSSVTWGKDAVAKALRNGDILAALAQESAGDHSTATRDDLEIVKAQFHDVAAVIDGLPALRNHSTAACRAIPDEDAASARIEAALQRLEDAKVIAILRAKNETRAVERAIELADLGYRAIEVTADSAGFAAGRLLPAVATAVGDRCLVGIGTVMNLDQLEKATADGAHFALSPVRPTAGWGAAGFVRECHKRGVLAMPAAFTPQEIYECVEEHGALTVKIFPAQLWSPSALQDLRRIGDFGRYRLCPSGGITCSTAEAWLAAGAAAVGMGSCLVGKDIAAAPEDMASLSAAEQEWCSKAKLDAAALARRLLLTPV</sequence>
<dbReference type="AlphaFoldDB" id="A0A7S0AV88"/>
<evidence type="ECO:0000256" key="2">
    <source>
        <dbReference type="ARBA" id="ARBA00006906"/>
    </source>
</evidence>
<evidence type="ECO:0000313" key="7">
    <source>
        <dbReference type="EMBL" id="CAD8375135.1"/>
    </source>
</evidence>
<evidence type="ECO:0000256" key="4">
    <source>
        <dbReference type="ARBA" id="ARBA00023239"/>
    </source>
</evidence>
<dbReference type="InterPro" id="IPR000887">
    <property type="entry name" value="Aldlse_KDPG_KHG"/>
</dbReference>
<evidence type="ECO:0000259" key="6">
    <source>
        <dbReference type="Pfam" id="PF00294"/>
    </source>
</evidence>
<evidence type="ECO:0000256" key="3">
    <source>
        <dbReference type="ARBA" id="ARBA00011233"/>
    </source>
</evidence>
<proteinExistence type="inferred from homology"/>
<evidence type="ECO:0000256" key="1">
    <source>
        <dbReference type="ARBA" id="ARBA00004761"/>
    </source>
</evidence>
<comment type="subunit">
    <text evidence="3">Homotrimer.</text>
</comment>
<dbReference type="InterPro" id="IPR011611">
    <property type="entry name" value="PfkB_dom"/>
</dbReference>
<dbReference type="SUPFAM" id="SSF53613">
    <property type="entry name" value="Ribokinase-like"/>
    <property type="match status" value="1"/>
</dbReference>
<dbReference type="PANTHER" id="PTHR30246">
    <property type="entry name" value="2-KETO-3-DEOXY-6-PHOSPHOGLUCONATE ALDOLASE"/>
    <property type="match status" value="1"/>
</dbReference>
<keyword evidence="5" id="KW-0119">Carbohydrate metabolism</keyword>
<dbReference type="PANTHER" id="PTHR30246:SF1">
    <property type="entry name" value="2-DEHYDRO-3-DEOXY-6-PHOSPHOGALACTONATE ALDOLASE-RELATED"/>
    <property type="match status" value="1"/>
</dbReference>
<dbReference type="Pfam" id="PF00294">
    <property type="entry name" value="PfkB"/>
    <property type="match status" value="1"/>
</dbReference>
<dbReference type="CDD" id="cd00452">
    <property type="entry name" value="KDPG_aldolase"/>
    <property type="match status" value="1"/>
</dbReference>
<comment type="pathway">
    <text evidence="1">Carbohydrate acid metabolism.</text>
</comment>
<dbReference type="GO" id="GO:0016829">
    <property type="term" value="F:lyase activity"/>
    <property type="evidence" value="ECO:0007669"/>
    <property type="project" value="UniProtKB-KW"/>
</dbReference>
<feature type="domain" description="Carbohydrate kinase PfkB" evidence="6">
    <location>
        <begin position="3"/>
        <end position="118"/>
    </location>
</feature>
<dbReference type="SUPFAM" id="SSF51569">
    <property type="entry name" value="Aldolase"/>
    <property type="match status" value="1"/>
</dbReference>
<reference evidence="7" key="1">
    <citation type="submission" date="2021-01" db="EMBL/GenBank/DDBJ databases">
        <authorList>
            <person name="Corre E."/>
            <person name="Pelletier E."/>
            <person name="Niang G."/>
            <person name="Scheremetjew M."/>
            <person name="Finn R."/>
            <person name="Kale V."/>
            <person name="Holt S."/>
            <person name="Cochrane G."/>
            <person name="Meng A."/>
            <person name="Brown T."/>
            <person name="Cohen L."/>
        </authorList>
    </citation>
    <scope>NUCLEOTIDE SEQUENCE</scope>
    <source>
        <strain evidence="7">Pbaha01</strain>
    </source>
</reference>
<evidence type="ECO:0000256" key="5">
    <source>
        <dbReference type="ARBA" id="ARBA00023277"/>
    </source>
</evidence>
<organism evidence="7">
    <name type="scientific">Pyrodinium bahamense</name>
    <dbReference type="NCBI Taxonomy" id="73915"/>
    <lineage>
        <taxon>Eukaryota</taxon>
        <taxon>Sar</taxon>
        <taxon>Alveolata</taxon>
        <taxon>Dinophyceae</taxon>
        <taxon>Gonyaulacales</taxon>
        <taxon>Pyrocystaceae</taxon>
        <taxon>Pyrodinium</taxon>
    </lineage>
</organism>
<dbReference type="InterPro" id="IPR013785">
    <property type="entry name" value="Aldolase_TIM"/>
</dbReference>
<keyword evidence="4" id="KW-0456">Lyase</keyword>